<feature type="domain" description="Methyltransferase type 11" evidence="1">
    <location>
        <begin position="39"/>
        <end position="133"/>
    </location>
</feature>
<dbReference type="CDD" id="cd02440">
    <property type="entry name" value="AdoMet_MTases"/>
    <property type="match status" value="1"/>
</dbReference>
<dbReference type="GO" id="GO:0008168">
    <property type="term" value="F:methyltransferase activity"/>
    <property type="evidence" value="ECO:0007669"/>
    <property type="project" value="UniProtKB-KW"/>
</dbReference>
<dbReference type="Proteomes" id="UP001500928">
    <property type="component" value="Unassembled WGS sequence"/>
</dbReference>
<proteinExistence type="predicted"/>
<sequence length="206" mass="22037">MGLWGEHVVPRITDVALGTPEVRALRERVLARARGEVVELGFGSGPTLPLYPAGVTRVRAVEPSAVARRLGARRLAEAPVPVEFAGLDGEDLDLPDGCADTVVSTFTLCTIPDVDRALREVRRVLRPDGLFLFLEHGLSPDPRTARWQYRLDGLQQRLAGGCHLTRDVPALAGASGLVVTDLVHDRLRAGGAMAHLALGAAIPAPR</sequence>
<dbReference type="InterPro" id="IPR029063">
    <property type="entry name" value="SAM-dependent_MTases_sf"/>
</dbReference>
<protein>
    <submittedName>
        <fullName evidence="2">Class I SAM-dependent methyltransferase</fullName>
    </submittedName>
</protein>
<accession>A0ABP9A1X7</accession>
<organism evidence="2 3">
    <name type="scientific">Actinomycetospora chlora</name>
    <dbReference type="NCBI Taxonomy" id="663608"/>
    <lineage>
        <taxon>Bacteria</taxon>
        <taxon>Bacillati</taxon>
        <taxon>Actinomycetota</taxon>
        <taxon>Actinomycetes</taxon>
        <taxon>Pseudonocardiales</taxon>
        <taxon>Pseudonocardiaceae</taxon>
        <taxon>Actinomycetospora</taxon>
    </lineage>
</organism>
<keyword evidence="2" id="KW-0489">Methyltransferase</keyword>
<dbReference type="GO" id="GO:0032259">
    <property type="term" value="P:methylation"/>
    <property type="evidence" value="ECO:0007669"/>
    <property type="project" value="UniProtKB-KW"/>
</dbReference>
<dbReference type="SUPFAM" id="SSF53335">
    <property type="entry name" value="S-adenosyl-L-methionine-dependent methyltransferases"/>
    <property type="match status" value="1"/>
</dbReference>
<gene>
    <name evidence="2" type="ORF">GCM10023200_00410</name>
</gene>
<reference evidence="3" key="1">
    <citation type="journal article" date="2019" name="Int. J. Syst. Evol. Microbiol.">
        <title>The Global Catalogue of Microorganisms (GCM) 10K type strain sequencing project: providing services to taxonomists for standard genome sequencing and annotation.</title>
        <authorList>
            <consortium name="The Broad Institute Genomics Platform"/>
            <consortium name="The Broad Institute Genome Sequencing Center for Infectious Disease"/>
            <person name="Wu L."/>
            <person name="Ma J."/>
        </authorList>
    </citation>
    <scope>NUCLEOTIDE SEQUENCE [LARGE SCALE GENOMIC DNA]</scope>
    <source>
        <strain evidence="3">JCM 17979</strain>
    </source>
</reference>
<dbReference type="Gene3D" id="3.40.50.150">
    <property type="entry name" value="Vaccinia Virus protein VP39"/>
    <property type="match status" value="1"/>
</dbReference>
<dbReference type="PANTHER" id="PTHR45036">
    <property type="entry name" value="METHYLTRANSFERASE LIKE 7B"/>
    <property type="match status" value="1"/>
</dbReference>
<name>A0ABP9A1X7_9PSEU</name>
<evidence type="ECO:0000313" key="2">
    <source>
        <dbReference type="EMBL" id="GAA4772017.1"/>
    </source>
</evidence>
<evidence type="ECO:0000259" key="1">
    <source>
        <dbReference type="Pfam" id="PF08241"/>
    </source>
</evidence>
<keyword evidence="2" id="KW-0808">Transferase</keyword>
<dbReference type="Pfam" id="PF08241">
    <property type="entry name" value="Methyltransf_11"/>
    <property type="match status" value="1"/>
</dbReference>
<dbReference type="InterPro" id="IPR013216">
    <property type="entry name" value="Methyltransf_11"/>
</dbReference>
<comment type="caution">
    <text evidence="2">The sequence shown here is derived from an EMBL/GenBank/DDBJ whole genome shotgun (WGS) entry which is preliminary data.</text>
</comment>
<dbReference type="InterPro" id="IPR052356">
    <property type="entry name" value="Thiol_S-MT"/>
</dbReference>
<dbReference type="PANTHER" id="PTHR45036:SF1">
    <property type="entry name" value="METHYLTRANSFERASE LIKE 7A"/>
    <property type="match status" value="1"/>
</dbReference>
<keyword evidence="3" id="KW-1185">Reference proteome</keyword>
<evidence type="ECO:0000313" key="3">
    <source>
        <dbReference type="Proteomes" id="UP001500928"/>
    </source>
</evidence>
<dbReference type="EMBL" id="BAABHO010000001">
    <property type="protein sequence ID" value="GAA4772017.1"/>
    <property type="molecule type" value="Genomic_DNA"/>
</dbReference>